<reference evidence="2 3" key="1">
    <citation type="submission" date="2021-05" db="EMBL/GenBank/DDBJ databases">
        <title>Fusibacter ferrireducens sp. nov., an anaerobic, sulfur- and Fe-reducing bacterium isolated from the mangrove sediment.</title>
        <authorList>
            <person name="Qiu D."/>
        </authorList>
    </citation>
    <scope>NUCLEOTIDE SEQUENCE [LARGE SCALE GENOMIC DNA]</scope>
    <source>
        <strain evidence="2 3">DSM 12116</strain>
    </source>
</reference>
<keyword evidence="1" id="KW-1133">Transmembrane helix</keyword>
<keyword evidence="1" id="KW-0472">Membrane</keyword>
<comment type="caution">
    <text evidence="2">The sequence shown here is derived from an EMBL/GenBank/DDBJ whole genome shotgun (WGS) entry which is preliminary data.</text>
</comment>
<dbReference type="Proteomes" id="UP000746471">
    <property type="component" value="Unassembled WGS sequence"/>
</dbReference>
<protein>
    <submittedName>
        <fullName evidence="2">Pilus assembly PilX N-terminal domain-containing protein</fullName>
    </submittedName>
</protein>
<sequence>MKRFNFKSEQGSTLVLAVVIIMIVMVLGTTLMLGAVSHLKLAGDQTTWSSDYYKLDSDAEASLFKIDENLKAVEQFTTHFFSNRTYEEVPNASFQVGIAYQREENDGSFSNQTLLFQNLTKHGDEGLKNQATYFNGDAYGDTFQMYFYQKYLNEVALVYDPLVEDADSHSLASLEKQFTETSFNELYFVTARALLSAAYGYDADIGTLGFNGAYVDDLYQPTLTLSKTVQTVSSLGAGAQAIDYAVRVIDPQYEPVLEVQNKVFNTNPVWTNAITAGGDIIINGDFDIYGSLYSEASDDGVNYTNNKGIKIESGEHAVYGNVYTRGVLNLYGVDTVLEVKPNNGSYVTAYKRNTYDVGSTETDFFMEGYAGTADNTNSVTKDEQESYPSDKSNYFWFFNRDASGGNIYAKEIKALEDITGRASKGVKLEAENTWQYGDLAMEASKSTSGDAEMTVHQNIIGLLDESTLADPNSSSTLINNSIEEGGKITMTKAFMPGVAFIGFDKLDDATVGAPYYYQTLESITGNDSRIFSEIYDSNIGTETVADLRKYTYVSTVDGGEVDVNFMLNPNLYSNYDSAVKIDAMLDAPKSGSFNTETIQERIENNVYTGIDINYSAADLDASSALINTTGLLIGHSKTVGGYTSYASAITAVKTDMKEDFSNYKQLMRNWFLLKTMAFGFNIDSLDLSTDVENTIAYKPIAACVDINAIKSGYSPDLPDSDDQKVNYLTSLNPVITIDSNNANAVIISDSDAGSTHLTLNVQRNFSGIVYADGDITININGGFDFRGTMIATGNVAINHTGAASDIVYDEAVIAKVINLYTPVKSFFKPFEKGPETYFSLSRYTSGMFTGLERFRIVKWKEKMYE</sequence>
<gene>
    <name evidence="2" type="ORF">KHM83_14445</name>
</gene>
<dbReference type="EMBL" id="JAHBCL010000027">
    <property type="protein sequence ID" value="MBS7527881.1"/>
    <property type="molecule type" value="Genomic_DNA"/>
</dbReference>
<organism evidence="2 3">
    <name type="scientific">Fusibacter paucivorans</name>
    <dbReference type="NCBI Taxonomy" id="76009"/>
    <lineage>
        <taxon>Bacteria</taxon>
        <taxon>Bacillati</taxon>
        <taxon>Bacillota</taxon>
        <taxon>Clostridia</taxon>
        <taxon>Eubacteriales</taxon>
        <taxon>Eubacteriales Family XII. Incertae Sedis</taxon>
        <taxon>Fusibacter</taxon>
    </lineage>
</organism>
<evidence type="ECO:0000256" key="1">
    <source>
        <dbReference type="SAM" id="Phobius"/>
    </source>
</evidence>
<keyword evidence="3" id="KW-1185">Reference proteome</keyword>
<proteinExistence type="predicted"/>
<evidence type="ECO:0000313" key="2">
    <source>
        <dbReference type="EMBL" id="MBS7527881.1"/>
    </source>
</evidence>
<name>A0ABS5PTK1_9FIRM</name>
<evidence type="ECO:0000313" key="3">
    <source>
        <dbReference type="Proteomes" id="UP000746471"/>
    </source>
</evidence>
<accession>A0ABS5PTK1</accession>
<keyword evidence="1" id="KW-0812">Transmembrane</keyword>
<dbReference type="RefSeq" id="WP_213237743.1">
    <property type="nucleotide sequence ID" value="NZ_JAHBCL010000027.1"/>
</dbReference>
<feature type="transmembrane region" description="Helical" evidence="1">
    <location>
        <begin position="12"/>
        <end position="36"/>
    </location>
</feature>